<dbReference type="GO" id="GO:0004743">
    <property type="term" value="F:pyruvate kinase activity"/>
    <property type="evidence" value="ECO:0007669"/>
    <property type="project" value="UniProtKB-EC"/>
</dbReference>
<sequence length="83" mass="9026">MQVTEVEGKDVIRIELPTLTDKDKEVISTWGSESTGATSESTVKVALEHGKASGLTQTQTHDRVVVYQKIGDASVVKIIELDQ</sequence>
<dbReference type="AlphaFoldDB" id="A0ABD1HCE2"/>
<protein>
    <submittedName>
        <fullName evidence="1">Pyruvate kinase</fullName>
        <ecNumber evidence="1">2.7.1.40</ecNumber>
    </submittedName>
</protein>
<proteinExistence type="predicted"/>
<dbReference type="EMBL" id="JBEAFC010000006">
    <property type="protein sequence ID" value="KAL1553173.1"/>
    <property type="molecule type" value="Genomic_DNA"/>
</dbReference>
<keyword evidence="1" id="KW-0670">Pyruvate</keyword>
<gene>
    <name evidence="1" type="ORF">AAHA92_13881</name>
</gene>
<evidence type="ECO:0000313" key="2">
    <source>
        <dbReference type="Proteomes" id="UP001567538"/>
    </source>
</evidence>
<evidence type="ECO:0000313" key="1">
    <source>
        <dbReference type="EMBL" id="KAL1553173.1"/>
    </source>
</evidence>
<name>A0ABD1HCE2_SALDI</name>
<organism evidence="1 2">
    <name type="scientific">Salvia divinorum</name>
    <name type="common">Maria pastora</name>
    <name type="synonym">Diviner's sage</name>
    <dbReference type="NCBI Taxonomy" id="28513"/>
    <lineage>
        <taxon>Eukaryota</taxon>
        <taxon>Viridiplantae</taxon>
        <taxon>Streptophyta</taxon>
        <taxon>Embryophyta</taxon>
        <taxon>Tracheophyta</taxon>
        <taxon>Spermatophyta</taxon>
        <taxon>Magnoliopsida</taxon>
        <taxon>eudicotyledons</taxon>
        <taxon>Gunneridae</taxon>
        <taxon>Pentapetalae</taxon>
        <taxon>asterids</taxon>
        <taxon>lamiids</taxon>
        <taxon>Lamiales</taxon>
        <taxon>Lamiaceae</taxon>
        <taxon>Nepetoideae</taxon>
        <taxon>Mentheae</taxon>
        <taxon>Salviinae</taxon>
        <taxon>Salvia</taxon>
        <taxon>Salvia subgen. Calosphace</taxon>
    </lineage>
</organism>
<reference evidence="1 2" key="1">
    <citation type="submission" date="2024-06" db="EMBL/GenBank/DDBJ databases">
        <title>A chromosome level genome sequence of Diviner's sage (Salvia divinorum).</title>
        <authorList>
            <person name="Ford S.A."/>
            <person name="Ro D.-K."/>
            <person name="Ness R.W."/>
            <person name="Phillips M.A."/>
        </authorList>
    </citation>
    <scope>NUCLEOTIDE SEQUENCE [LARGE SCALE GENOMIC DNA]</scope>
    <source>
        <strain evidence="1">SAF-2024a</strain>
        <tissue evidence="1">Leaf</tissue>
    </source>
</reference>
<dbReference type="EC" id="2.7.1.40" evidence="1"/>
<comment type="caution">
    <text evidence="1">The sequence shown here is derived from an EMBL/GenBank/DDBJ whole genome shotgun (WGS) entry which is preliminary data.</text>
</comment>
<keyword evidence="1" id="KW-0418">Kinase</keyword>
<dbReference type="GO" id="GO:0016301">
    <property type="term" value="F:kinase activity"/>
    <property type="evidence" value="ECO:0007669"/>
    <property type="project" value="UniProtKB-KW"/>
</dbReference>
<dbReference type="Proteomes" id="UP001567538">
    <property type="component" value="Unassembled WGS sequence"/>
</dbReference>
<keyword evidence="1" id="KW-0808">Transferase</keyword>
<keyword evidence="2" id="KW-1185">Reference proteome</keyword>
<accession>A0ABD1HCE2</accession>